<evidence type="ECO:0000313" key="1">
    <source>
        <dbReference type="EMBL" id="JAH00334.1"/>
    </source>
</evidence>
<proteinExistence type="predicted"/>
<name>A0A0E9P743_ANGAN</name>
<organism evidence="1">
    <name type="scientific">Anguilla anguilla</name>
    <name type="common">European freshwater eel</name>
    <name type="synonym">Muraena anguilla</name>
    <dbReference type="NCBI Taxonomy" id="7936"/>
    <lineage>
        <taxon>Eukaryota</taxon>
        <taxon>Metazoa</taxon>
        <taxon>Chordata</taxon>
        <taxon>Craniata</taxon>
        <taxon>Vertebrata</taxon>
        <taxon>Euteleostomi</taxon>
        <taxon>Actinopterygii</taxon>
        <taxon>Neopterygii</taxon>
        <taxon>Teleostei</taxon>
        <taxon>Anguilliformes</taxon>
        <taxon>Anguillidae</taxon>
        <taxon>Anguilla</taxon>
    </lineage>
</organism>
<dbReference type="EMBL" id="GBXM01108243">
    <property type="protein sequence ID" value="JAH00334.1"/>
    <property type="molecule type" value="Transcribed_RNA"/>
</dbReference>
<accession>A0A0E9P743</accession>
<protein>
    <submittedName>
        <fullName evidence="1">Uncharacterized protein</fullName>
    </submittedName>
</protein>
<dbReference type="AlphaFoldDB" id="A0A0E9P743"/>
<sequence length="32" mass="3760">MMKSYLCSVDRDRDRINPVAPQSGCKINFFMH</sequence>
<reference evidence="1" key="2">
    <citation type="journal article" date="2015" name="Fish Shellfish Immunol.">
        <title>Early steps in the European eel (Anguilla anguilla)-Vibrio vulnificus interaction in the gills: Role of the RtxA13 toxin.</title>
        <authorList>
            <person name="Callol A."/>
            <person name="Pajuelo D."/>
            <person name="Ebbesson L."/>
            <person name="Teles M."/>
            <person name="MacKenzie S."/>
            <person name="Amaro C."/>
        </authorList>
    </citation>
    <scope>NUCLEOTIDE SEQUENCE</scope>
</reference>
<reference evidence="1" key="1">
    <citation type="submission" date="2014-11" db="EMBL/GenBank/DDBJ databases">
        <authorList>
            <person name="Amaro Gonzalez C."/>
        </authorList>
    </citation>
    <scope>NUCLEOTIDE SEQUENCE</scope>
</reference>